<name>A0A378JHU1_9GAMM</name>
<accession>A0A378JHU1</accession>
<evidence type="ECO:0000256" key="5">
    <source>
        <dbReference type="ARBA" id="ARBA00023002"/>
    </source>
</evidence>
<keyword evidence="2" id="KW-0479">Metal-binding</keyword>
<dbReference type="Pfam" id="PF13640">
    <property type="entry name" value="2OG-FeII_Oxy_3"/>
    <property type="match status" value="1"/>
</dbReference>
<dbReference type="OrthoDB" id="9783171at2"/>
<evidence type="ECO:0000313" key="9">
    <source>
        <dbReference type="Proteomes" id="UP000254794"/>
    </source>
</evidence>
<dbReference type="GO" id="GO:0031418">
    <property type="term" value="F:L-ascorbic acid binding"/>
    <property type="evidence" value="ECO:0007669"/>
    <property type="project" value="UniProtKB-KW"/>
</dbReference>
<dbReference type="PANTHER" id="PTHR12907:SF26">
    <property type="entry name" value="HIF PROLYL HYDROXYLASE, ISOFORM C"/>
    <property type="match status" value="1"/>
</dbReference>
<evidence type="ECO:0000256" key="3">
    <source>
        <dbReference type="ARBA" id="ARBA00022896"/>
    </source>
</evidence>
<evidence type="ECO:0000256" key="4">
    <source>
        <dbReference type="ARBA" id="ARBA00022964"/>
    </source>
</evidence>
<dbReference type="PROSITE" id="PS51471">
    <property type="entry name" value="FE2OG_OXY"/>
    <property type="match status" value="1"/>
</dbReference>
<evidence type="ECO:0000313" key="8">
    <source>
        <dbReference type="EMBL" id="STX50331.1"/>
    </source>
</evidence>
<dbReference type="GO" id="GO:0008198">
    <property type="term" value="F:ferrous iron binding"/>
    <property type="evidence" value="ECO:0007669"/>
    <property type="project" value="TreeGrafter"/>
</dbReference>
<dbReference type="Proteomes" id="UP000254794">
    <property type="component" value="Unassembled WGS sequence"/>
</dbReference>
<dbReference type="GO" id="GO:0031543">
    <property type="term" value="F:peptidyl-proline dioxygenase activity"/>
    <property type="evidence" value="ECO:0007669"/>
    <property type="project" value="TreeGrafter"/>
</dbReference>
<keyword evidence="5" id="KW-0560">Oxidoreductase</keyword>
<dbReference type="InterPro" id="IPR006620">
    <property type="entry name" value="Pro_4_hyd_alph"/>
</dbReference>
<dbReference type="InterPro" id="IPR005123">
    <property type="entry name" value="Oxoglu/Fe-dep_dioxygenase_dom"/>
</dbReference>
<evidence type="ECO:0000259" key="7">
    <source>
        <dbReference type="PROSITE" id="PS51471"/>
    </source>
</evidence>
<dbReference type="SMART" id="SM00702">
    <property type="entry name" value="P4Hc"/>
    <property type="match status" value="1"/>
</dbReference>
<proteinExistence type="predicted"/>
<evidence type="ECO:0000256" key="2">
    <source>
        <dbReference type="ARBA" id="ARBA00022723"/>
    </source>
</evidence>
<dbReference type="InterPro" id="IPR051559">
    <property type="entry name" value="HIF_prolyl_hydroxylases"/>
</dbReference>
<keyword evidence="4" id="KW-0223">Dioxygenase</keyword>
<reference evidence="8 9" key="1">
    <citation type="submission" date="2018-06" db="EMBL/GenBank/DDBJ databases">
        <authorList>
            <consortium name="Pathogen Informatics"/>
            <person name="Doyle S."/>
        </authorList>
    </citation>
    <scope>NUCLEOTIDE SEQUENCE [LARGE SCALE GENOMIC DNA]</scope>
    <source>
        <strain evidence="8 9">NCTC13316</strain>
    </source>
</reference>
<protein>
    <submittedName>
        <fullName evidence="8">SM-20-like protein</fullName>
    </submittedName>
</protein>
<evidence type="ECO:0000256" key="6">
    <source>
        <dbReference type="ARBA" id="ARBA00023004"/>
    </source>
</evidence>
<keyword evidence="3" id="KW-0847">Vitamin C</keyword>
<gene>
    <name evidence="8" type="ORF">NCTC13316_00407</name>
</gene>
<feature type="domain" description="Fe2OG dioxygenase" evidence="7">
    <location>
        <begin position="99"/>
        <end position="194"/>
    </location>
</feature>
<comment type="cofactor">
    <cofactor evidence="1">
        <name>L-ascorbate</name>
        <dbReference type="ChEBI" id="CHEBI:38290"/>
    </cofactor>
</comment>
<dbReference type="AlphaFoldDB" id="A0A378JHU1"/>
<dbReference type="Gene3D" id="2.60.120.620">
    <property type="entry name" value="q2cbj1_9rhob like domain"/>
    <property type="match status" value="1"/>
</dbReference>
<dbReference type="GO" id="GO:0071456">
    <property type="term" value="P:cellular response to hypoxia"/>
    <property type="evidence" value="ECO:0007669"/>
    <property type="project" value="TreeGrafter"/>
</dbReference>
<keyword evidence="9" id="KW-1185">Reference proteome</keyword>
<dbReference type="RefSeq" id="WP_115330048.1">
    <property type="nucleotide sequence ID" value="NZ_CAAAHP010000009.1"/>
</dbReference>
<dbReference type="PANTHER" id="PTHR12907">
    <property type="entry name" value="EGL NINE HOMOLOG-RELATED"/>
    <property type="match status" value="1"/>
</dbReference>
<evidence type="ECO:0000256" key="1">
    <source>
        <dbReference type="ARBA" id="ARBA00001961"/>
    </source>
</evidence>
<sequence length="200" mass="23693">MIDVNLLVNELCDQRFYIWDHFLDNEEAHLLRNEALQIIRQREFQAAKIGNLTNTSHNDAIRTDKIHWLDASSPHIQPFWQMITQIKTTLNETLYLGLCEFEVHFAFYEAGTFYRKHIDQFQNKKSRKVSFIYYLNPYWQANFGGQLVLYDEQNKLITSVAPTWNRLICFLSHLPHEVLTTTADRLSITGWLKTKEELVI</sequence>
<dbReference type="InterPro" id="IPR044862">
    <property type="entry name" value="Pro_4_hyd_alph_FE2OG_OXY"/>
</dbReference>
<keyword evidence="6" id="KW-0408">Iron</keyword>
<dbReference type="EMBL" id="UGOD01000001">
    <property type="protein sequence ID" value="STX50331.1"/>
    <property type="molecule type" value="Genomic_DNA"/>
</dbReference>
<organism evidence="8 9">
    <name type="scientific">Legionella busanensis</name>
    <dbReference type="NCBI Taxonomy" id="190655"/>
    <lineage>
        <taxon>Bacteria</taxon>
        <taxon>Pseudomonadati</taxon>
        <taxon>Pseudomonadota</taxon>
        <taxon>Gammaproteobacteria</taxon>
        <taxon>Legionellales</taxon>
        <taxon>Legionellaceae</taxon>
        <taxon>Legionella</taxon>
    </lineage>
</organism>